<proteinExistence type="predicted"/>
<organism evidence="3 4">
    <name type="scientific">Halopiger aswanensis</name>
    <dbReference type="NCBI Taxonomy" id="148449"/>
    <lineage>
        <taxon>Archaea</taxon>
        <taxon>Methanobacteriati</taxon>
        <taxon>Methanobacteriota</taxon>
        <taxon>Stenosarchaea group</taxon>
        <taxon>Halobacteria</taxon>
        <taxon>Halobacteriales</taxon>
        <taxon>Natrialbaceae</taxon>
        <taxon>Halopiger</taxon>
    </lineage>
</organism>
<protein>
    <submittedName>
        <fullName evidence="3">Dolichyl-diphosphooligosaccharide--protein glycosyltransferase</fullName>
    </submittedName>
</protein>
<feature type="transmembrane region" description="Helical" evidence="2">
    <location>
        <begin position="226"/>
        <end position="243"/>
    </location>
</feature>
<dbReference type="OrthoDB" id="313284at2157"/>
<evidence type="ECO:0000313" key="3">
    <source>
        <dbReference type="EMBL" id="RKD98078.1"/>
    </source>
</evidence>
<evidence type="ECO:0000313" key="4">
    <source>
        <dbReference type="Proteomes" id="UP000283805"/>
    </source>
</evidence>
<feature type="transmembrane region" description="Helical" evidence="2">
    <location>
        <begin position="291"/>
        <end position="309"/>
    </location>
</feature>
<sequence>MTDDDSSAVADATTAFLEDHEDGERVLEAVLEVDADAETWTFDDIVLDSGTFGELVSRGIVEKHDGEYRVADEPVVRAVLAGDAIVAESTGTQDERSFSFKYDIDVRALSALLGALTVVAAARMLVYNRVFQRGYVVSPGNDPYFFRYWMERLLAESSGPTDYGVLVDTAWTRPSSHATNWFLAELLGGDQWAADIVAAWLPILASVALGALIYKLTVLLTRDVRVGIASVLLFAVTPTHVVYTELGFIDHQLHQYFWLGVTLLTLGWLAVDLQRRLERGGVVSDHLRSPATWVVACIFGISVAVGTHAWGGSPLLLLPLAGYIALRAAMDAREDVPSLHANLPVLGGLTLGAVISLALNVRWGWHETFVSATPAMVLVGGTLVFTLGELWRRQEVHLGGLVIVEGVVAAVGLFAFRRLRPEDWVAAQERIDDLFFREGASETMSLFATEYAVFFGPLYQLGVGFYLGLAVLGWVAWLVYRRYEPGWLLVGTYTGYLLLLAGIQVRFASQLAIPLAILGGLGFVYVLSAVDLARRPVPFRGDSPSMVDRTGAPSLASDGGRSEPSIALPDGRAAVYVVGIFLLVFGVSLIYVPGLTSDVAYDDSQVAALEAIDDHAEAVEREYPENYVLSEWGDNRMYNHFVNGESRGYGYAQSNYVDFVTGSDPDGWYDQFDGRVGYVVLTDVERDVPADSTQAQLFERYGSAGNETDGVAHYQAIFVDDDVAAFAVVPGATLDVSGEAGSSVPLETTVSVSDESITYERDVAIGDDGQGTVTVPYAGEYVVGNQTETVSEGDVLNGQAVTVGD</sequence>
<dbReference type="GO" id="GO:0016740">
    <property type="term" value="F:transferase activity"/>
    <property type="evidence" value="ECO:0007669"/>
    <property type="project" value="UniProtKB-KW"/>
</dbReference>
<feature type="transmembrane region" description="Helical" evidence="2">
    <location>
        <begin position="487"/>
        <end position="505"/>
    </location>
</feature>
<feature type="transmembrane region" description="Helical" evidence="2">
    <location>
        <begin position="573"/>
        <end position="592"/>
    </location>
</feature>
<evidence type="ECO:0000256" key="1">
    <source>
        <dbReference type="SAM" id="MobiDB-lite"/>
    </source>
</evidence>
<keyword evidence="2" id="KW-0812">Transmembrane</keyword>
<feature type="transmembrane region" description="Helical" evidence="2">
    <location>
        <begin position="369"/>
        <end position="391"/>
    </location>
</feature>
<feature type="region of interest" description="Disordered" evidence="1">
    <location>
        <begin position="543"/>
        <end position="562"/>
    </location>
</feature>
<name>A0A419WRP3_9EURY</name>
<evidence type="ECO:0000256" key="2">
    <source>
        <dbReference type="SAM" id="Phobius"/>
    </source>
</evidence>
<dbReference type="RefSeq" id="WP_120243540.1">
    <property type="nucleotide sequence ID" value="NZ_RAPO01000001.1"/>
</dbReference>
<keyword evidence="2" id="KW-0472">Membrane</keyword>
<feature type="transmembrane region" description="Helical" evidence="2">
    <location>
        <begin position="192"/>
        <end position="214"/>
    </location>
</feature>
<dbReference type="Proteomes" id="UP000283805">
    <property type="component" value="Unassembled WGS sequence"/>
</dbReference>
<dbReference type="AlphaFoldDB" id="A0A419WRP3"/>
<comment type="caution">
    <text evidence="3">The sequence shown here is derived from an EMBL/GenBank/DDBJ whole genome shotgun (WGS) entry which is preliminary data.</text>
</comment>
<feature type="transmembrane region" description="Helical" evidence="2">
    <location>
        <begin position="511"/>
        <end position="530"/>
    </location>
</feature>
<feature type="transmembrane region" description="Helical" evidence="2">
    <location>
        <begin position="458"/>
        <end position="480"/>
    </location>
</feature>
<feature type="transmembrane region" description="Helical" evidence="2">
    <location>
        <begin position="255"/>
        <end position="271"/>
    </location>
</feature>
<keyword evidence="4" id="KW-1185">Reference proteome</keyword>
<keyword evidence="3" id="KW-0808">Transferase</keyword>
<keyword evidence="2" id="KW-1133">Transmembrane helix</keyword>
<feature type="transmembrane region" description="Helical" evidence="2">
    <location>
        <begin position="398"/>
        <end position="416"/>
    </location>
</feature>
<gene>
    <name evidence="3" type="ORF">ATJ93_1080</name>
</gene>
<feature type="transmembrane region" description="Helical" evidence="2">
    <location>
        <begin position="106"/>
        <end position="126"/>
    </location>
</feature>
<dbReference type="EMBL" id="RAPO01000001">
    <property type="protein sequence ID" value="RKD98078.1"/>
    <property type="molecule type" value="Genomic_DNA"/>
</dbReference>
<reference evidence="3 4" key="1">
    <citation type="submission" date="2018-09" db="EMBL/GenBank/DDBJ databases">
        <title>Genomic Encyclopedia of Archaeal and Bacterial Type Strains, Phase II (KMG-II): from individual species to whole genera.</title>
        <authorList>
            <person name="Goeker M."/>
        </authorList>
    </citation>
    <scope>NUCLEOTIDE SEQUENCE [LARGE SCALE GENOMIC DNA]</scope>
    <source>
        <strain evidence="3 4">DSM 13151</strain>
    </source>
</reference>
<accession>A0A419WRP3</accession>